<evidence type="ECO:0000256" key="5">
    <source>
        <dbReference type="ARBA" id="ARBA00022989"/>
    </source>
</evidence>
<feature type="transmembrane region" description="Helical" evidence="8">
    <location>
        <begin position="339"/>
        <end position="358"/>
    </location>
</feature>
<protein>
    <submittedName>
        <fullName evidence="10">MFS transporter</fullName>
    </submittedName>
</protein>
<proteinExistence type="predicted"/>
<feature type="region of interest" description="Disordered" evidence="7">
    <location>
        <begin position="401"/>
        <end position="437"/>
    </location>
</feature>
<dbReference type="OrthoDB" id="4368225at2"/>
<feature type="transmembrane region" description="Helical" evidence="8">
    <location>
        <begin position="12"/>
        <end position="39"/>
    </location>
</feature>
<feature type="transmembrane region" description="Helical" evidence="8">
    <location>
        <begin position="306"/>
        <end position="327"/>
    </location>
</feature>
<dbReference type="GO" id="GO:0005886">
    <property type="term" value="C:plasma membrane"/>
    <property type="evidence" value="ECO:0007669"/>
    <property type="project" value="UniProtKB-SubCell"/>
</dbReference>
<feature type="transmembrane region" description="Helical" evidence="8">
    <location>
        <begin position="172"/>
        <end position="189"/>
    </location>
</feature>
<dbReference type="CDD" id="cd06173">
    <property type="entry name" value="MFS_MefA_like"/>
    <property type="match status" value="1"/>
</dbReference>
<keyword evidence="4 8" id="KW-0812">Transmembrane</keyword>
<keyword evidence="6 8" id="KW-0472">Membrane</keyword>
<keyword evidence="11" id="KW-1185">Reference proteome</keyword>
<dbReference type="RefSeq" id="WP_119136428.1">
    <property type="nucleotide sequence ID" value="NZ_QXXQ01000016.1"/>
</dbReference>
<keyword evidence="2" id="KW-0813">Transport</keyword>
<keyword evidence="5 8" id="KW-1133">Transmembrane helix</keyword>
<feature type="transmembrane region" description="Helical" evidence="8">
    <location>
        <begin position="364"/>
        <end position="389"/>
    </location>
</feature>
<evidence type="ECO:0000259" key="9">
    <source>
        <dbReference type="PROSITE" id="PS50850"/>
    </source>
</evidence>
<feature type="transmembrane region" description="Helical" evidence="8">
    <location>
        <begin position="223"/>
        <end position="244"/>
    </location>
</feature>
<evidence type="ECO:0000313" key="10">
    <source>
        <dbReference type="EMBL" id="RID90182.1"/>
    </source>
</evidence>
<evidence type="ECO:0000256" key="8">
    <source>
        <dbReference type="SAM" id="Phobius"/>
    </source>
</evidence>
<feature type="compositionally biased region" description="Basic and acidic residues" evidence="7">
    <location>
        <begin position="401"/>
        <end position="419"/>
    </location>
</feature>
<dbReference type="Pfam" id="PF07690">
    <property type="entry name" value="MFS_1"/>
    <property type="match status" value="1"/>
</dbReference>
<dbReference type="AlphaFoldDB" id="A0A398BIE7"/>
<dbReference type="PANTHER" id="PTHR43266:SF2">
    <property type="entry name" value="MAJOR FACILITATOR SUPERFAMILY (MFS) PROFILE DOMAIN-CONTAINING PROTEIN"/>
    <property type="match status" value="1"/>
</dbReference>
<evidence type="ECO:0000256" key="1">
    <source>
        <dbReference type="ARBA" id="ARBA00004651"/>
    </source>
</evidence>
<feature type="domain" description="Major facilitator superfamily (MFS) profile" evidence="9">
    <location>
        <begin position="9"/>
        <end position="393"/>
    </location>
</feature>
<dbReference type="Proteomes" id="UP000266649">
    <property type="component" value="Unassembled WGS sequence"/>
</dbReference>
<keyword evidence="3" id="KW-1003">Cell membrane</keyword>
<dbReference type="Gene3D" id="1.20.1250.20">
    <property type="entry name" value="MFS general substrate transporter like domains"/>
    <property type="match status" value="2"/>
</dbReference>
<gene>
    <name evidence="10" type="ORF">D2N39_19390</name>
</gene>
<dbReference type="InterPro" id="IPR036259">
    <property type="entry name" value="MFS_trans_sf"/>
</dbReference>
<organism evidence="10 11">
    <name type="scientific">Gemmobacter lutimaris</name>
    <dbReference type="NCBI Taxonomy" id="2306023"/>
    <lineage>
        <taxon>Bacteria</taxon>
        <taxon>Pseudomonadati</taxon>
        <taxon>Pseudomonadota</taxon>
        <taxon>Alphaproteobacteria</taxon>
        <taxon>Rhodobacterales</taxon>
        <taxon>Paracoccaceae</taxon>
        <taxon>Gemmobacter</taxon>
    </lineage>
</organism>
<comment type="caution">
    <text evidence="10">The sequence shown here is derived from an EMBL/GenBank/DDBJ whole genome shotgun (WGS) entry which is preliminary data.</text>
</comment>
<dbReference type="InterPro" id="IPR011701">
    <property type="entry name" value="MFS"/>
</dbReference>
<reference evidence="10 11" key="1">
    <citation type="submission" date="2018-09" db="EMBL/GenBank/DDBJ databases">
        <title>Gemmobacter lutimaris sp. nov., a marine bacterium isolated from tidal flat.</title>
        <authorList>
            <person name="Lee D.W."/>
            <person name="Yoo Y."/>
            <person name="Kim J.-J."/>
            <person name="Kim B.S."/>
        </authorList>
    </citation>
    <scope>NUCLEOTIDE SEQUENCE [LARGE SCALE GENOMIC DNA]</scope>
    <source>
        <strain evidence="10 11">YJ-T1-11</strain>
    </source>
</reference>
<dbReference type="EMBL" id="QXXQ01000016">
    <property type="protein sequence ID" value="RID90182.1"/>
    <property type="molecule type" value="Genomic_DNA"/>
</dbReference>
<evidence type="ECO:0000256" key="4">
    <source>
        <dbReference type="ARBA" id="ARBA00022692"/>
    </source>
</evidence>
<dbReference type="SUPFAM" id="SSF103473">
    <property type="entry name" value="MFS general substrate transporter"/>
    <property type="match status" value="1"/>
</dbReference>
<evidence type="ECO:0000256" key="2">
    <source>
        <dbReference type="ARBA" id="ARBA00022448"/>
    </source>
</evidence>
<evidence type="ECO:0000256" key="3">
    <source>
        <dbReference type="ARBA" id="ARBA00022475"/>
    </source>
</evidence>
<sequence>MLNTLRNRTFRHLFAAQLVALVGTGLATVALGLLAWQLAGADAGLVLGTALAIKMIAYVTLAPVAAALAERLPRRAFLVALDLIRAGVVLFLPFVTEVWQVYVLIFMLQAASAGFTPAFQATIPDVLPDERDYTNALSLMRLTEDLEQLLSPILAAALLTVVSFPVLFGGTVAGFVLSALLVVTVALPMRAPAEAGQFWASTTKGIRIYLATPRLRGLMVMELAVAAAGAMIYVNTVVLVQARFGLGGSQVALAFAAFGAGSMVAAFLLPSLLDRLADRPVMLGGAGLMVAGVAVTPLIPGLVALMALWAVIGFGFSLTQTPIGRILNRSARPEDRPAVFAAQFALSHACWLITYPLAGWLGSAFGLAQAALGLAAVGIVAMVAVLRLWPAHDPAELEHDHADLAPDHPHLREGHDGTHRHPVMIDPLHPHWPRRTA</sequence>
<evidence type="ECO:0000256" key="7">
    <source>
        <dbReference type="SAM" id="MobiDB-lite"/>
    </source>
</evidence>
<feature type="transmembrane region" description="Helical" evidence="8">
    <location>
        <begin position="281"/>
        <end position="300"/>
    </location>
</feature>
<dbReference type="PANTHER" id="PTHR43266">
    <property type="entry name" value="MACROLIDE-EFFLUX PROTEIN"/>
    <property type="match status" value="1"/>
</dbReference>
<comment type="subcellular location">
    <subcellularLocation>
        <location evidence="1">Cell membrane</location>
        <topology evidence="1">Multi-pass membrane protein</topology>
    </subcellularLocation>
</comment>
<dbReference type="InterPro" id="IPR020846">
    <property type="entry name" value="MFS_dom"/>
</dbReference>
<name>A0A398BIE7_9RHOB</name>
<evidence type="ECO:0000256" key="6">
    <source>
        <dbReference type="ARBA" id="ARBA00023136"/>
    </source>
</evidence>
<evidence type="ECO:0000313" key="11">
    <source>
        <dbReference type="Proteomes" id="UP000266649"/>
    </source>
</evidence>
<dbReference type="PROSITE" id="PS50850">
    <property type="entry name" value="MFS"/>
    <property type="match status" value="1"/>
</dbReference>
<feature type="transmembrane region" description="Helical" evidence="8">
    <location>
        <begin position="250"/>
        <end position="269"/>
    </location>
</feature>
<dbReference type="GO" id="GO:0022857">
    <property type="term" value="F:transmembrane transporter activity"/>
    <property type="evidence" value="ECO:0007669"/>
    <property type="project" value="InterPro"/>
</dbReference>
<accession>A0A398BIE7</accession>
<feature type="transmembrane region" description="Helical" evidence="8">
    <location>
        <begin position="45"/>
        <end position="69"/>
    </location>
</feature>